<feature type="region of interest" description="Disordered" evidence="10">
    <location>
        <begin position="1222"/>
        <end position="1259"/>
    </location>
</feature>
<feature type="coiled-coil region" evidence="9">
    <location>
        <begin position="1345"/>
        <end position="1379"/>
    </location>
</feature>
<keyword evidence="12" id="KW-1185">Reference proteome</keyword>
<dbReference type="InterPro" id="IPR038774">
    <property type="entry name" value="CEP162-like"/>
</dbReference>
<feature type="region of interest" description="Disordered" evidence="10">
    <location>
        <begin position="439"/>
        <end position="461"/>
    </location>
</feature>
<feature type="coiled-coil region" evidence="9">
    <location>
        <begin position="1173"/>
        <end position="1214"/>
    </location>
</feature>
<comment type="subcellular location">
    <subcellularLocation>
        <location evidence="1">Cytoplasm</location>
        <location evidence="1">Cytoskeleton</location>
        <location evidence="1">Microtubule organizing center</location>
        <location evidence="1">Centrosome</location>
        <location evidence="1">Centriole</location>
    </subcellularLocation>
</comment>
<evidence type="ECO:0000256" key="1">
    <source>
        <dbReference type="ARBA" id="ARBA00004114"/>
    </source>
</evidence>
<gene>
    <name evidence="11" type="ORF">EAG_08951</name>
</gene>
<dbReference type="Proteomes" id="UP000000311">
    <property type="component" value="Unassembled WGS sequence"/>
</dbReference>
<dbReference type="GO" id="GO:0005879">
    <property type="term" value="C:axonemal microtubule"/>
    <property type="evidence" value="ECO:0007669"/>
    <property type="project" value="TreeGrafter"/>
</dbReference>
<dbReference type="KEGG" id="cfo:105256178"/>
<feature type="region of interest" description="Disordered" evidence="10">
    <location>
        <begin position="471"/>
        <end position="490"/>
    </location>
</feature>
<feature type="compositionally biased region" description="Basic and acidic residues" evidence="10">
    <location>
        <begin position="1120"/>
        <end position="1146"/>
    </location>
</feature>
<reference evidence="11 12" key="1">
    <citation type="journal article" date="2010" name="Science">
        <title>Genomic comparison of the ants Camponotus floridanus and Harpegnathos saltator.</title>
        <authorList>
            <person name="Bonasio R."/>
            <person name="Zhang G."/>
            <person name="Ye C."/>
            <person name="Mutti N.S."/>
            <person name="Fang X."/>
            <person name="Qin N."/>
            <person name="Donahue G."/>
            <person name="Yang P."/>
            <person name="Li Q."/>
            <person name="Li C."/>
            <person name="Zhang P."/>
            <person name="Huang Z."/>
            <person name="Berger S.L."/>
            <person name="Reinberg D."/>
            <person name="Wang J."/>
            <person name="Liebig J."/>
        </authorList>
    </citation>
    <scope>NUCLEOTIDE SEQUENCE [LARGE SCALE GENOMIC DNA]</scope>
    <source>
        <strain evidence="12">C129</strain>
    </source>
</reference>
<feature type="compositionally biased region" description="Basic and acidic residues" evidence="10">
    <location>
        <begin position="168"/>
        <end position="187"/>
    </location>
</feature>
<comment type="similarity">
    <text evidence="2">Belongs to the CEP162 family.</text>
</comment>
<evidence type="ECO:0000256" key="5">
    <source>
        <dbReference type="ARBA" id="ARBA00022701"/>
    </source>
</evidence>
<evidence type="ECO:0000256" key="8">
    <source>
        <dbReference type="ARBA" id="ARBA00023212"/>
    </source>
</evidence>
<evidence type="ECO:0000256" key="3">
    <source>
        <dbReference type="ARBA" id="ARBA00021406"/>
    </source>
</evidence>
<protein>
    <recommendedName>
        <fullName evidence="3">Centrosomal protein of 162 kDa</fullName>
    </recommendedName>
</protein>
<feature type="coiled-coil region" evidence="9">
    <location>
        <begin position="1269"/>
        <end position="1318"/>
    </location>
</feature>
<feature type="region of interest" description="Disordered" evidence="10">
    <location>
        <begin position="636"/>
        <end position="700"/>
    </location>
</feature>
<feature type="compositionally biased region" description="Polar residues" evidence="10">
    <location>
        <begin position="659"/>
        <end position="669"/>
    </location>
</feature>
<dbReference type="InParanoid" id="E2AUL0"/>
<dbReference type="GO" id="GO:0005814">
    <property type="term" value="C:centriole"/>
    <property type="evidence" value="ECO:0007669"/>
    <property type="project" value="UniProtKB-SubCell"/>
</dbReference>
<feature type="coiled-coil region" evidence="9">
    <location>
        <begin position="1041"/>
        <end position="1104"/>
    </location>
</feature>
<dbReference type="OrthoDB" id="2157184at2759"/>
<feature type="region of interest" description="Disordered" evidence="10">
    <location>
        <begin position="1120"/>
        <end position="1156"/>
    </location>
</feature>
<dbReference type="EMBL" id="GL442829">
    <property type="protein sequence ID" value="EFN62857.1"/>
    <property type="molecule type" value="Genomic_DNA"/>
</dbReference>
<evidence type="ECO:0000256" key="4">
    <source>
        <dbReference type="ARBA" id="ARBA00022490"/>
    </source>
</evidence>
<evidence type="ECO:0000313" key="11">
    <source>
        <dbReference type="EMBL" id="EFN62857.1"/>
    </source>
</evidence>
<keyword evidence="6" id="KW-0970">Cilium biogenesis/degradation</keyword>
<sequence length="1460" mass="168012">MSSDTVKSPRIEDLISSEDDTLGSSVSLSVGENSVRIKKKAKSTKEIEQLLADKKHTQDKWWLKRPETRLDILSAKNADTKMKQSPTPTSDVSSSMKEFLEKERMCKIASKSEGELKDKDDTLCDILASAAFDKYPSDFENATDEDIGSILEEMSKIAGALSPNSGPERTKSVDSSKNPTEEEKSVEELLEEAEKLVKKNSNTLSKSISKSDTLVPENNQDESLNRVRQLEADIFQLIEEEVYKETEKIKRSPKNEKKRENSPGFEIVYESLNSLKPPKTLELQRKKFEEQKVEISSSSDLDDPIERHSKSEELKSTKKIEIEKENLQKEITDVDKNFFEDFLRKSKEKAEGRISGSSSFGQEDFSHFLKLLQGQNIDKKEPESKEPNVVYDLLKSTNANRELSNVEDQLVNGKTPEFPEKEFSEILGKELSEAKGVHVEHEINESDSSVSERHSKRASSSPLIAATFLQNSNKKSKKSVSTDVERESNKNITEDNKKMNSEGELYTVGLTPRLELFADAIPKLMAEKLSENVKENVEKTDLVHKKSICTEGKIDTKKENLDIAKASKVSRMNHQEVSGHSVLKKTTDVCKADRVVSAPSNKQLKKEIRFCKSKSYDQICQPPLRTSLENIRVNKASDASKKSVNLVSKKSPMVKPKVQSRSIPKTISKPNVFPKPKMDSAKTGSTSSLPAACKGSQLKSPDSYRKNLMAAGDSKQITMKRDWEMLCREERHRNALLKQQLEAEAKLYKNQIEEMRTSFETELFALKKQNIILKARVDELSLNERLVEVPVKNDTKIILLEQELEKQENLIRAYETENKKLIQDTKRMQEELKNLQSKQKITVSEANDMQQLTDRVKDLQEETLKLNLEVSELKEKNADCLLKNDDLNQQNSLLTDELEMFKEQLRAKNNFITDRLQVMSTAELELKKQIEDLSIKLSSKSEHLRVTKQELEKFQRDVLPLEKELMELRIKEGNLQEKLHISKSHIEREKQLTQKLKDQVILDNKKIIDLNRQVRELERILKRKNPDSVSALILTANSEQEKIGSEKVKLLEERIASLENEIKDKENIAQQNLVDLQKKFSDMKEKYMTQITELEAKLLEATAKEHKLYNDMFTQTVRHVESKSVETNKRDDKTSAKEEEKKDQKAMKVGPKSQNPKEDAHLIATIRGLKLEITNKDKAISKITKEYQELQKTNRRLQKEREKLLNDRRSFRSMDFEKAFRGMKNGEGNDQNSNVYQNGHVSDSQRLSSSTPKLYDPMQYTENGKNGVIKKLTNENDILKEELNKINKDFMALKSKRLHDLNLLQEEHEREMATLVKEYSIKFGDSKVVKLQGQVNTQGAIISHLKEQIEKFRDYKEQVVVLKAEREHLENKVKTLTEKVKYLSTPETEQLQLLQDKITILQQRHESREMTLQTLIRDLLRNRTQCKDCKNEKGKNRQLCYFRQELDHILGMLQEITNVH</sequence>
<proteinExistence type="inferred from homology"/>
<feature type="compositionally biased region" description="Basic and acidic residues" evidence="10">
    <location>
        <begin position="304"/>
        <end position="314"/>
    </location>
</feature>
<evidence type="ECO:0000256" key="10">
    <source>
        <dbReference type="SAM" id="MobiDB-lite"/>
    </source>
</evidence>
<evidence type="ECO:0000256" key="6">
    <source>
        <dbReference type="ARBA" id="ARBA00022794"/>
    </source>
</evidence>
<evidence type="ECO:0000256" key="9">
    <source>
        <dbReference type="SAM" id="Coils"/>
    </source>
</evidence>
<feature type="region of interest" description="Disordered" evidence="10">
    <location>
        <begin position="201"/>
        <end position="220"/>
    </location>
</feature>
<feature type="compositionally biased region" description="Polar residues" evidence="10">
    <location>
        <begin position="1228"/>
        <end position="1252"/>
    </location>
</feature>
<evidence type="ECO:0000256" key="2">
    <source>
        <dbReference type="ARBA" id="ARBA00009485"/>
    </source>
</evidence>
<keyword evidence="8" id="KW-0206">Cytoskeleton</keyword>
<evidence type="ECO:0000256" key="7">
    <source>
        <dbReference type="ARBA" id="ARBA00023054"/>
    </source>
</evidence>
<accession>E2AUL0</accession>
<evidence type="ECO:0000313" key="12">
    <source>
        <dbReference type="Proteomes" id="UP000000311"/>
    </source>
</evidence>
<feature type="region of interest" description="Disordered" evidence="10">
    <location>
        <begin position="74"/>
        <end position="97"/>
    </location>
</feature>
<keyword evidence="4" id="KW-0963">Cytoplasm</keyword>
<dbReference type="PANTHER" id="PTHR34031:SF1">
    <property type="entry name" value="CENTROSOMAL PROTEIN OF 162 KDA"/>
    <property type="match status" value="1"/>
</dbReference>
<organism evidence="12">
    <name type="scientific">Camponotus floridanus</name>
    <name type="common">Florida carpenter ant</name>
    <dbReference type="NCBI Taxonomy" id="104421"/>
    <lineage>
        <taxon>Eukaryota</taxon>
        <taxon>Metazoa</taxon>
        <taxon>Ecdysozoa</taxon>
        <taxon>Arthropoda</taxon>
        <taxon>Hexapoda</taxon>
        <taxon>Insecta</taxon>
        <taxon>Pterygota</taxon>
        <taxon>Neoptera</taxon>
        <taxon>Endopterygota</taxon>
        <taxon>Hymenoptera</taxon>
        <taxon>Apocrita</taxon>
        <taxon>Aculeata</taxon>
        <taxon>Formicoidea</taxon>
        <taxon>Formicidae</taxon>
        <taxon>Formicinae</taxon>
        <taxon>Camponotus</taxon>
    </lineage>
</organism>
<keyword evidence="7 9" id="KW-0175">Coiled coil</keyword>
<dbReference type="OMA" id="CYFRQEL"/>
<dbReference type="PANTHER" id="PTHR34031">
    <property type="entry name" value="CENTROSOMAL PROTEIN OF 162 KDA"/>
    <property type="match status" value="1"/>
</dbReference>
<feature type="compositionally biased region" description="Polar residues" evidence="10">
    <location>
        <begin position="83"/>
        <end position="96"/>
    </location>
</feature>
<feature type="region of interest" description="Disordered" evidence="10">
    <location>
        <begin position="1"/>
        <end position="26"/>
    </location>
</feature>
<feature type="region of interest" description="Disordered" evidence="10">
    <location>
        <begin position="158"/>
        <end position="187"/>
    </location>
</feature>
<feature type="coiled-coil region" evidence="9">
    <location>
        <begin position="797"/>
        <end position="904"/>
    </location>
</feature>
<keyword evidence="5" id="KW-0493">Microtubule</keyword>
<feature type="compositionally biased region" description="Low complexity" evidence="10">
    <location>
        <begin position="642"/>
        <end position="657"/>
    </location>
</feature>
<feature type="region of interest" description="Disordered" evidence="10">
    <location>
        <begin position="293"/>
        <end position="314"/>
    </location>
</feature>
<name>E2AUL0_CAMFO</name>
<dbReference type="GO" id="GO:0060271">
    <property type="term" value="P:cilium assembly"/>
    <property type="evidence" value="ECO:0007669"/>
    <property type="project" value="TreeGrafter"/>
</dbReference>